<reference evidence="2 3" key="1">
    <citation type="submission" date="2018-12" db="EMBL/GenBank/DDBJ databases">
        <title>Genomic taxonomy of the Vibrionaceae family.</title>
        <authorList>
            <person name="Gomez-Gil B."/>
            <person name="Enciso-Ibarra K."/>
        </authorList>
    </citation>
    <scope>NUCLEOTIDE SEQUENCE [LARGE SCALE GENOMIC DNA]</scope>
    <source>
        <strain evidence="2 3">CAIM 594</strain>
    </source>
</reference>
<protein>
    <submittedName>
        <fullName evidence="2">Phosphate ABC transporter substrate-binding protein</fullName>
    </submittedName>
</protein>
<name>A0A427U2V6_9VIBR</name>
<evidence type="ECO:0000313" key="2">
    <source>
        <dbReference type="EMBL" id="RSD30917.1"/>
    </source>
</evidence>
<evidence type="ECO:0000313" key="3">
    <source>
        <dbReference type="Proteomes" id="UP000269041"/>
    </source>
</evidence>
<feature type="signal peptide" evidence="1">
    <location>
        <begin position="1"/>
        <end position="22"/>
    </location>
</feature>
<keyword evidence="1" id="KW-0732">Signal</keyword>
<dbReference type="Proteomes" id="UP000269041">
    <property type="component" value="Unassembled WGS sequence"/>
</dbReference>
<comment type="caution">
    <text evidence="2">The sequence shown here is derived from an EMBL/GenBank/DDBJ whole genome shotgun (WGS) entry which is preliminary data.</text>
</comment>
<organism evidence="2 3">
    <name type="scientific">Vibrio pectenicida</name>
    <dbReference type="NCBI Taxonomy" id="62763"/>
    <lineage>
        <taxon>Bacteria</taxon>
        <taxon>Pseudomonadati</taxon>
        <taxon>Pseudomonadota</taxon>
        <taxon>Gammaproteobacteria</taxon>
        <taxon>Vibrionales</taxon>
        <taxon>Vibrionaceae</taxon>
        <taxon>Vibrio</taxon>
    </lineage>
</organism>
<evidence type="ECO:0000256" key="1">
    <source>
        <dbReference type="SAM" id="SignalP"/>
    </source>
</evidence>
<dbReference type="AlphaFoldDB" id="A0A427U2V6"/>
<dbReference type="SUPFAM" id="SSF53850">
    <property type="entry name" value="Periplasmic binding protein-like II"/>
    <property type="match status" value="1"/>
</dbReference>
<proteinExistence type="predicted"/>
<dbReference type="RefSeq" id="WP_125321655.1">
    <property type="nucleotide sequence ID" value="NZ_AP024889.1"/>
</dbReference>
<dbReference type="Gene3D" id="3.40.190.10">
    <property type="entry name" value="Periplasmic binding protein-like II"/>
    <property type="match status" value="1"/>
</dbReference>
<dbReference type="OrthoDB" id="5368544at2"/>
<keyword evidence="3" id="KW-1185">Reference proteome</keyword>
<sequence length="136" mass="14583">MKTVLTLLVSLLFSAQALSAVAVIVNKSSTATLDKKQISRIYLNLDKKLPDGKPVIPIAHSSSSALAGEFNQNVVGKSSSQYKAYWSKLIFTGKGTPPKEVDSDSEVLQLIANNPDLIGYIDKGSVNDSVKVIGEF</sequence>
<accession>A0A427U2V6</accession>
<dbReference type="EMBL" id="RSFA01000048">
    <property type="protein sequence ID" value="RSD30917.1"/>
    <property type="molecule type" value="Genomic_DNA"/>
</dbReference>
<feature type="chain" id="PRO_5019414409" evidence="1">
    <location>
        <begin position="23"/>
        <end position="136"/>
    </location>
</feature>
<gene>
    <name evidence="2" type="ORF">EJA03_11495</name>
</gene>